<organism evidence="1 2">
    <name type="scientific">Bagarius yarrelli</name>
    <name type="common">Goonch</name>
    <name type="synonym">Bagrus yarrelli</name>
    <dbReference type="NCBI Taxonomy" id="175774"/>
    <lineage>
        <taxon>Eukaryota</taxon>
        <taxon>Metazoa</taxon>
        <taxon>Chordata</taxon>
        <taxon>Craniata</taxon>
        <taxon>Vertebrata</taxon>
        <taxon>Euteleostomi</taxon>
        <taxon>Actinopterygii</taxon>
        <taxon>Neopterygii</taxon>
        <taxon>Teleostei</taxon>
        <taxon>Ostariophysi</taxon>
        <taxon>Siluriformes</taxon>
        <taxon>Sisoridae</taxon>
        <taxon>Sisorinae</taxon>
        <taxon>Bagarius</taxon>
    </lineage>
</organism>
<sequence length="89" mass="9741">MTIEMAEWKAKHVLCGRRHREQELLTSYSGRRSVLWPCCPSSAGGHGAISVYGSAGSKLECLIEMLGFGLVKACSEPEKLKKTHSAIVH</sequence>
<dbReference type="Proteomes" id="UP000319801">
    <property type="component" value="Unassembled WGS sequence"/>
</dbReference>
<accession>A0A556V3R5</accession>
<reference evidence="1 2" key="1">
    <citation type="journal article" date="2019" name="Genome Biol. Evol.">
        <title>Whole-Genome Sequencing of the Giant Devil Catfish, Bagarius yarrelli.</title>
        <authorList>
            <person name="Jiang W."/>
            <person name="Lv Y."/>
            <person name="Cheng L."/>
            <person name="Yang K."/>
            <person name="Chao B."/>
            <person name="Wang X."/>
            <person name="Li Y."/>
            <person name="Pan X."/>
            <person name="You X."/>
            <person name="Zhang Y."/>
            <person name="Yang J."/>
            <person name="Li J."/>
            <person name="Zhang X."/>
            <person name="Liu S."/>
            <person name="Sun C."/>
            <person name="Yang J."/>
            <person name="Shi Q."/>
        </authorList>
    </citation>
    <scope>NUCLEOTIDE SEQUENCE [LARGE SCALE GENOMIC DNA]</scope>
    <source>
        <strain evidence="1">JWS20170419001</strain>
        <tissue evidence="1">Muscle</tissue>
    </source>
</reference>
<name>A0A556V3R5_BAGYA</name>
<proteinExistence type="predicted"/>
<dbReference type="AlphaFoldDB" id="A0A556V3R5"/>
<evidence type="ECO:0000313" key="1">
    <source>
        <dbReference type="EMBL" id="TST60379.1"/>
    </source>
</evidence>
<gene>
    <name evidence="1" type="ORF">Baya_12703</name>
</gene>
<protein>
    <submittedName>
        <fullName evidence="1">Uncharacterized protein</fullName>
    </submittedName>
</protein>
<keyword evidence="2" id="KW-1185">Reference proteome</keyword>
<comment type="caution">
    <text evidence="1">The sequence shown here is derived from an EMBL/GenBank/DDBJ whole genome shotgun (WGS) entry which is preliminary data.</text>
</comment>
<evidence type="ECO:0000313" key="2">
    <source>
        <dbReference type="Proteomes" id="UP000319801"/>
    </source>
</evidence>
<dbReference type="EMBL" id="VCAZ01000111">
    <property type="protein sequence ID" value="TST60379.1"/>
    <property type="molecule type" value="Genomic_DNA"/>
</dbReference>